<gene>
    <name evidence="1" type="ordered locus">HRM2_46630</name>
</gene>
<name>C0QGE0_DESAH</name>
<dbReference type="RefSeq" id="WP_015906429.1">
    <property type="nucleotide sequence ID" value="NC_012108.1"/>
</dbReference>
<dbReference type="HOGENOM" id="CLU_1624444_0_0_7"/>
<organism evidence="1 2">
    <name type="scientific">Desulforapulum autotrophicum (strain ATCC 43914 / DSM 3382 / VKM B-1955 / HRM2)</name>
    <name type="common">Desulfobacterium autotrophicum</name>
    <dbReference type="NCBI Taxonomy" id="177437"/>
    <lineage>
        <taxon>Bacteria</taxon>
        <taxon>Pseudomonadati</taxon>
        <taxon>Thermodesulfobacteriota</taxon>
        <taxon>Desulfobacteria</taxon>
        <taxon>Desulfobacterales</taxon>
        <taxon>Desulfobacteraceae</taxon>
        <taxon>Desulforapulum</taxon>
    </lineage>
</organism>
<dbReference type="Proteomes" id="UP000000442">
    <property type="component" value="Chromosome"/>
</dbReference>
<dbReference type="EMBL" id="CP001087">
    <property type="protein sequence ID" value="ACN17719.1"/>
    <property type="molecule type" value="Genomic_DNA"/>
</dbReference>
<dbReference type="AlphaFoldDB" id="C0QGE0"/>
<accession>C0QGE0</accession>
<evidence type="ECO:0000313" key="2">
    <source>
        <dbReference type="Proteomes" id="UP000000442"/>
    </source>
</evidence>
<protein>
    <submittedName>
        <fullName evidence="1">Uncharacterized protein</fullName>
    </submittedName>
</protein>
<keyword evidence="2" id="KW-1185">Reference proteome</keyword>
<reference evidence="1 2" key="1">
    <citation type="journal article" date="2009" name="Environ. Microbiol.">
        <title>Genome sequence of Desulfobacterium autotrophicum HRM2, a marine sulfate reducer oxidizing organic carbon completely to carbon dioxide.</title>
        <authorList>
            <person name="Strittmatter A.W."/>
            <person name="Liesegang H."/>
            <person name="Rabus R."/>
            <person name="Decker I."/>
            <person name="Amann J."/>
            <person name="Andres S."/>
            <person name="Henne A."/>
            <person name="Fricke W.F."/>
            <person name="Martinez-Arias R."/>
            <person name="Bartels D."/>
            <person name="Goesmann A."/>
            <person name="Krause L."/>
            <person name="Puehler A."/>
            <person name="Klenk H.P."/>
            <person name="Richter M."/>
            <person name="Schuler M."/>
            <person name="Gloeckner F.O."/>
            <person name="Meyerdierks A."/>
            <person name="Gottschalk G."/>
            <person name="Amann R."/>
        </authorList>
    </citation>
    <scope>NUCLEOTIDE SEQUENCE [LARGE SCALE GENOMIC DNA]</scope>
    <source>
        <strain evidence="2">ATCC 43914 / DSM 3382 / HRM2</strain>
    </source>
</reference>
<dbReference type="KEGG" id="dat:HRM2_46630"/>
<proteinExistence type="predicted"/>
<evidence type="ECO:0000313" key="1">
    <source>
        <dbReference type="EMBL" id="ACN17719.1"/>
    </source>
</evidence>
<sequence>MWKLSDINEVNGGDGPLIQRVESYITDKNLNFIVAGAELVNQRQVVLGQEKVKAHLNAYAGCDFSMISIFNGRPSAPFIAADTDPGNKIARVQYLIDFNEEAKQGAASPFYSKVLGAFATHFFSVQPKVDRLWFPFVIHDIVGSKMGVQPEDSGTSILRFQGL</sequence>
<dbReference type="OrthoDB" id="9835681at2"/>